<name>C6E834_GEOSM</name>
<dbReference type="AlphaFoldDB" id="C6E834"/>
<organism evidence="6">
    <name type="scientific">Geobacter sp. (strain M21)</name>
    <dbReference type="NCBI Taxonomy" id="443144"/>
    <lineage>
        <taxon>Bacteria</taxon>
        <taxon>Pseudomonadati</taxon>
        <taxon>Thermodesulfobacteriota</taxon>
        <taxon>Desulfuromonadia</taxon>
        <taxon>Geobacterales</taxon>
        <taxon>Geobacteraceae</taxon>
        <taxon>Geobacter</taxon>
    </lineage>
</organism>
<dbReference type="PROSITE" id="PS00550">
    <property type="entry name" value="HEMERYTHRINS"/>
    <property type="match status" value="1"/>
</dbReference>
<dbReference type="GO" id="GO:0046872">
    <property type="term" value="F:metal ion binding"/>
    <property type="evidence" value="ECO:0007669"/>
    <property type="project" value="UniProtKB-KW"/>
</dbReference>
<dbReference type="NCBIfam" id="TIGR02481">
    <property type="entry name" value="hemeryth_dom"/>
    <property type="match status" value="1"/>
</dbReference>
<sequence>MPSITWCFDYSVGIPEMDQHNQQFIKLVNIICQQFTQGGVESRSVLLNTLVSLSRFHFKYEERWMAKVGYPELSGHKKEHDVFMNRIVSCAEGDAEDDDQLLQFLLDWTLEHLTLHNPKVKPYASECCG</sequence>
<gene>
    <name evidence="6" type="ordered locus">GM21_1969</name>
</gene>
<feature type="domain" description="Hemerythrin-like" evidence="5">
    <location>
        <begin position="13"/>
        <end position="123"/>
    </location>
</feature>
<dbReference type="InterPro" id="IPR016131">
    <property type="entry name" value="Haemerythrin_Fe_BS"/>
</dbReference>
<dbReference type="InterPro" id="IPR012827">
    <property type="entry name" value="Hemerythrin_metal-bd"/>
</dbReference>
<protein>
    <submittedName>
        <fullName evidence="6">Hemerythrin-like metal-binding protein</fullName>
    </submittedName>
</protein>
<dbReference type="PANTHER" id="PTHR37164:SF1">
    <property type="entry name" value="BACTERIOHEMERYTHRIN"/>
    <property type="match status" value="1"/>
</dbReference>
<dbReference type="InterPro" id="IPR012312">
    <property type="entry name" value="Hemerythrin-like"/>
</dbReference>
<dbReference type="HOGENOM" id="CLU_086902_2_2_7"/>
<dbReference type="GO" id="GO:0005344">
    <property type="term" value="F:oxygen carrier activity"/>
    <property type="evidence" value="ECO:0007669"/>
    <property type="project" value="UniProtKB-KW"/>
</dbReference>
<evidence type="ECO:0000256" key="2">
    <source>
        <dbReference type="ARBA" id="ARBA00022621"/>
    </source>
</evidence>
<dbReference type="CDD" id="cd12107">
    <property type="entry name" value="Hemerythrin"/>
    <property type="match status" value="1"/>
</dbReference>
<dbReference type="Gene3D" id="1.20.120.50">
    <property type="entry name" value="Hemerythrin-like"/>
    <property type="match status" value="1"/>
</dbReference>
<dbReference type="InterPro" id="IPR035938">
    <property type="entry name" value="Hemerythrin-like_sf"/>
</dbReference>
<reference evidence="6" key="1">
    <citation type="submission" date="2009-07" db="EMBL/GenBank/DDBJ databases">
        <title>Complete sequence of Geobacter sp. M21.</title>
        <authorList>
            <consortium name="US DOE Joint Genome Institute"/>
            <person name="Lucas S."/>
            <person name="Copeland A."/>
            <person name="Lapidus A."/>
            <person name="Glavina del Rio T."/>
            <person name="Dalin E."/>
            <person name="Tice H."/>
            <person name="Bruce D."/>
            <person name="Goodwin L."/>
            <person name="Pitluck S."/>
            <person name="Saunders E."/>
            <person name="Brettin T."/>
            <person name="Detter J.C."/>
            <person name="Han C."/>
            <person name="Larimer F."/>
            <person name="Land M."/>
            <person name="Hauser L."/>
            <person name="Kyrpides N."/>
            <person name="Ovchinnikova G."/>
            <person name="Lovley D."/>
        </authorList>
    </citation>
    <scope>NUCLEOTIDE SEQUENCE [LARGE SCALE GENOMIC DNA]</scope>
    <source>
        <strain evidence="6">M21</strain>
    </source>
</reference>
<dbReference type="KEGG" id="gem:GM21_1969"/>
<dbReference type="InterPro" id="IPR050669">
    <property type="entry name" value="Hemerythrin"/>
</dbReference>
<dbReference type="SUPFAM" id="SSF47188">
    <property type="entry name" value="Hemerythrin-like"/>
    <property type="match status" value="1"/>
</dbReference>
<comment type="similarity">
    <text evidence="1">Belongs to the hemerythrin family.</text>
</comment>
<evidence type="ECO:0000259" key="5">
    <source>
        <dbReference type="Pfam" id="PF01814"/>
    </source>
</evidence>
<accession>C6E834</accession>
<evidence type="ECO:0000256" key="1">
    <source>
        <dbReference type="ARBA" id="ARBA00010587"/>
    </source>
</evidence>
<dbReference type="PANTHER" id="PTHR37164">
    <property type="entry name" value="BACTERIOHEMERYTHRIN"/>
    <property type="match status" value="1"/>
</dbReference>
<dbReference type="Pfam" id="PF01814">
    <property type="entry name" value="Hemerythrin"/>
    <property type="match status" value="1"/>
</dbReference>
<keyword evidence="2" id="KW-0561">Oxygen transport</keyword>
<evidence type="ECO:0000256" key="3">
    <source>
        <dbReference type="ARBA" id="ARBA00022723"/>
    </source>
</evidence>
<dbReference type="EMBL" id="CP001661">
    <property type="protein sequence ID" value="ACT18022.1"/>
    <property type="molecule type" value="Genomic_DNA"/>
</dbReference>
<evidence type="ECO:0000256" key="4">
    <source>
        <dbReference type="ARBA" id="ARBA00023004"/>
    </source>
</evidence>
<evidence type="ECO:0000313" key="6">
    <source>
        <dbReference type="EMBL" id="ACT18022.1"/>
    </source>
</evidence>
<dbReference type="eggNOG" id="COG2703">
    <property type="taxonomic scope" value="Bacteria"/>
</dbReference>
<keyword evidence="2" id="KW-0813">Transport</keyword>
<proteinExistence type="inferred from homology"/>
<keyword evidence="4" id="KW-0408">Iron</keyword>
<dbReference type="STRING" id="443144.GM21_1969"/>
<keyword evidence="3" id="KW-0479">Metal-binding</keyword>
<dbReference type="OrthoDB" id="9774644at2"/>